<evidence type="ECO:0000313" key="4">
    <source>
        <dbReference type="EMBL" id="CAL2089676.1"/>
    </source>
</evidence>
<comment type="similarity">
    <text evidence="1 3">Belongs to the short-chain dehydrogenases/reductases (SDR) family.</text>
</comment>
<dbReference type="EC" id="1.1.1.100" evidence="4"/>
<organism evidence="4 5">
    <name type="scientific">Tenacibaculum platacis</name>
    <dbReference type="NCBI Taxonomy" id="3137852"/>
    <lineage>
        <taxon>Bacteria</taxon>
        <taxon>Pseudomonadati</taxon>
        <taxon>Bacteroidota</taxon>
        <taxon>Flavobacteriia</taxon>
        <taxon>Flavobacteriales</taxon>
        <taxon>Flavobacteriaceae</taxon>
        <taxon>Tenacibaculum</taxon>
    </lineage>
</organism>
<dbReference type="Gene3D" id="3.40.50.720">
    <property type="entry name" value="NAD(P)-binding Rossmann-like Domain"/>
    <property type="match status" value="1"/>
</dbReference>
<sequence length="277" mass="30447">MSKVIIVTGASSGIGKSTALQLIKEGHTVYGVARRLEKMQDIVTAGGKALAMDVTNQSQVKSVIQEILSIEQRIDVLINNAGFAIWGAVEDTSYEDAKRQFEVNIFGLAEVTKAVLPTMRKQKSGKIINISSIGGKIYSPLGAWYHATKHALEGWSDCLRLEVSQFGIDVVIVEPGAIKTEFGDVLNENFSNSENGPYADLALTMKKVTENAYKDGNYSTPDVIGNVISKAIKARKPKTRYSAGKMAAQTLFFRQWFSDKAFDKTIMRMIKNIEKQG</sequence>
<dbReference type="RefSeq" id="WP_348712777.1">
    <property type="nucleotide sequence ID" value="NZ_CAXIXY010000005.1"/>
</dbReference>
<dbReference type="InterPro" id="IPR036291">
    <property type="entry name" value="NAD(P)-bd_dom_sf"/>
</dbReference>
<dbReference type="SUPFAM" id="SSF51735">
    <property type="entry name" value="NAD(P)-binding Rossmann-fold domains"/>
    <property type="match status" value="1"/>
</dbReference>
<evidence type="ECO:0000256" key="2">
    <source>
        <dbReference type="ARBA" id="ARBA00023002"/>
    </source>
</evidence>
<dbReference type="CDD" id="cd05374">
    <property type="entry name" value="17beta-HSD-like_SDR_c"/>
    <property type="match status" value="1"/>
</dbReference>
<dbReference type="Pfam" id="PF00106">
    <property type="entry name" value="adh_short"/>
    <property type="match status" value="1"/>
</dbReference>
<reference evidence="4 5" key="1">
    <citation type="submission" date="2024-05" db="EMBL/GenBank/DDBJ databases">
        <authorList>
            <person name="Duchaud E."/>
        </authorList>
    </citation>
    <scope>NUCLEOTIDE SEQUENCE [LARGE SCALE GENOMIC DNA]</scope>
    <source>
        <strain evidence="4">Ena-SAMPLE-TAB-13-05-2024-13:56:06:370-140302</strain>
    </source>
</reference>
<evidence type="ECO:0000313" key="5">
    <source>
        <dbReference type="Proteomes" id="UP001497416"/>
    </source>
</evidence>
<dbReference type="InterPro" id="IPR002347">
    <property type="entry name" value="SDR_fam"/>
</dbReference>
<dbReference type="PANTHER" id="PTHR43976">
    <property type="entry name" value="SHORT CHAIN DEHYDROGENASE"/>
    <property type="match status" value="1"/>
</dbReference>
<accession>A0ABM9P3T3</accession>
<dbReference type="InterPro" id="IPR051911">
    <property type="entry name" value="SDR_oxidoreductase"/>
</dbReference>
<dbReference type="NCBIfam" id="NF004826">
    <property type="entry name" value="PRK06182.1"/>
    <property type="match status" value="1"/>
</dbReference>
<name>A0ABM9P3T3_9FLAO</name>
<protein>
    <submittedName>
        <fullName evidence="4">Short chain dehydrogenase</fullName>
        <ecNumber evidence="4">1.1.1.100</ecNumber>
    </submittedName>
</protein>
<keyword evidence="5" id="KW-1185">Reference proteome</keyword>
<dbReference type="Proteomes" id="UP001497416">
    <property type="component" value="Unassembled WGS sequence"/>
</dbReference>
<gene>
    <name evidence="4" type="ORF">T190607A01A_30369</name>
</gene>
<dbReference type="PRINTS" id="PR00081">
    <property type="entry name" value="GDHRDH"/>
</dbReference>
<evidence type="ECO:0000256" key="1">
    <source>
        <dbReference type="ARBA" id="ARBA00006484"/>
    </source>
</evidence>
<comment type="caution">
    <text evidence="4">The sequence shown here is derived from an EMBL/GenBank/DDBJ whole genome shotgun (WGS) entry which is preliminary data.</text>
</comment>
<keyword evidence="2 4" id="KW-0560">Oxidoreductase</keyword>
<dbReference type="PRINTS" id="PR00080">
    <property type="entry name" value="SDRFAMILY"/>
</dbReference>
<proteinExistence type="inferred from homology"/>
<dbReference type="EMBL" id="CAXIXY010000005">
    <property type="protein sequence ID" value="CAL2089676.1"/>
    <property type="molecule type" value="Genomic_DNA"/>
</dbReference>
<dbReference type="GO" id="GO:0004316">
    <property type="term" value="F:3-oxoacyl-[acyl-carrier-protein] reductase (NADPH) activity"/>
    <property type="evidence" value="ECO:0007669"/>
    <property type="project" value="UniProtKB-EC"/>
</dbReference>
<dbReference type="PANTHER" id="PTHR43976:SF16">
    <property type="entry name" value="SHORT-CHAIN DEHYDROGENASE_REDUCTASE FAMILY PROTEIN"/>
    <property type="match status" value="1"/>
</dbReference>
<evidence type="ECO:0000256" key="3">
    <source>
        <dbReference type="RuleBase" id="RU000363"/>
    </source>
</evidence>